<dbReference type="GO" id="GO:0008506">
    <property type="term" value="F:sucrose:proton symporter activity"/>
    <property type="evidence" value="ECO:0007669"/>
    <property type="project" value="TreeGrafter"/>
</dbReference>
<dbReference type="EMBL" id="MU006091">
    <property type="protein sequence ID" value="KAF2841590.1"/>
    <property type="molecule type" value="Genomic_DNA"/>
</dbReference>
<evidence type="ECO:0000313" key="9">
    <source>
        <dbReference type="Proteomes" id="UP000799429"/>
    </source>
</evidence>
<proteinExistence type="predicted"/>
<feature type="transmembrane region" description="Helical" evidence="7">
    <location>
        <begin position="394"/>
        <end position="412"/>
    </location>
</feature>
<feature type="transmembrane region" description="Helical" evidence="7">
    <location>
        <begin position="20"/>
        <end position="38"/>
    </location>
</feature>
<sequence length="547" mass="58959">MGQPAQWGGTASIKGSTESMQMALLTCSLIGLQFTWGIEMTYCTPYLLQLGLTKSGISLVWIAGPLSGLIMQPIVGVVADRSRSPWGRRRPFMVIGTVIVSACLLILGWTKEIVGHFVTEEEAKREITIALAVLSIYGVDFAINAVQASCRSLVVDTLPIPKQQLGSAWATRMIAAGSLVGYGAGAVDLRIFFGTMLGDTQFKQLTAVAALTLCMTIGITSWAVTERILISDGKENDGSQGAMFVLNQIFKTATNLPPRISIICWTQFWCWIGWFPFLFYSTTWIGEIYMRYDAPAETRNSPDTLGQIGRIGSTSLIVFSIVTCIGSVVFPWLIKSPDEEKPAFTPRPPSSIASFLIELEKYKPSLLTAWQLSHLVFAFSMILAPFVRSLRSATILVALCGIPWALGCWAPWTFMGMEINRLSNVPSSSTPSTDPHRRSASLSRPSIELKPLQPSPSPDSGSAGETSGIYLGILNLYCTLPQFVGTAISWAVFSILEPGKSPELAKEVAPGEHHGTEGPNAIAVCLFIGACAAGGAAFATGRLRGLG</sequence>
<keyword evidence="9" id="KW-1185">Reference proteome</keyword>
<feature type="transmembrane region" description="Helical" evidence="7">
    <location>
        <begin position="260"/>
        <end position="281"/>
    </location>
</feature>
<dbReference type="AlphaFoldDB" id="A0A9P4VTK5"/>
<evidence type="ECO:0000256" key="4">
    <source>
        <dbReference type="ARBA" id="ARBA00022989"/>
    </source>
</evidence>
<feature type="transmembrane region" description="Helical" evidence="7">
    <location>
        <begin position="369"/>
        <end position="387"/>
    </location>
</feature>
<evidence type="ECO:0000256" key="3">
    <source>
        <dbReference type="ARBA" id="ARBA00022692"/>
    </source>
</evidence>
<evidence type="ECO:0000313" key="8">
    <source>
        <dbReference type="EMBL" id="KAF2841590.1"/>
    </source>
</evidence>
<dbReference type="Pfam" id="PF13347">
    <property type="entry name" value="MFS_2"/>
    <property type="match status" value="1"/>
</dbReference>
<evidence type="ECO:0000256" key="2">
    <source>
        <dbReference type="ARBA" id="ARBA00022448"/>
    </source>
</evidence>
<dbReference type="InterPro" id="IPR036259">
    <property type="entry name" value="MFS_trans_sf"/>
</dbReference>
<gene>
    <name evidence="8" type="ORF">M501DRAFT_1000855</name>
</gene>
<evidence type="ECO:0000256" key="6">
    <source>
        <dbReference type="SAM" id="MobiDB-lite"/>
    </source>
</evidence>
<keyword evidence="3 7" id="KW-0812">Transmembrane</keyword>
<dbReference type="PANTHER" id="PTHR19432">
    <property type="entry name" value="SUGAR TRANSPORTER"/>
    <property type="match status" value="1"/>
</dbReference>
<dbReference type="SUPFAM" id="SSF103473">
    <property type="entry name" value="MFS general substrate transporter"/>
    <property type="match status" value="1"/>
</dbReference>
<dbReference type="OrthoDB" id="28755at2759"/>
<dbReference type="Proteomes" id="UP000799429">
    <property type="component" value="Unassembled WGS sequence"/>
</dbReference>
<reference evidence="8" key="1">
    <citation type="journal article" date="2020" name="Stud. Mycol.">
        <title>101 Dothideomycetes genomes: a test case for predicting lifestyles and emergence of pathogens.</title>
        <authorList>
            <person name="Haridas S."/>
            <person name="Albert R."/>
            <person name="Binder M."/>
            <person name="Bloem J."/>
            <person name="Labutti K."/>
            <person name="Salamov A."/>
            <person name="Andreopoulos B."/>
            <person name="Baker S."/>
            <person name="Barry K."/>
            <person name="Bills G."/>
            <person name="Bluhm B."/>
            <person name="Cannon C."/>
            <person name="Castanera R."/>
            <person name="Culley D."/>
            <person name="Daum C."/>
            <person name="Ezra D."/>
            <person name="Gonzalez J."/>
            <person name="Henrissat B."/>
            <person name="Kuo A."/>
            <person name="Liang C."/>
            <person name="Lipzen A."/>
            <person name="Lutzoni F."/>
            <person name="Magnuson J."/>
            <person name="Mondo S."/>
            <person name="Nolan M."/>
            <person name="Ohm R."/>
            <person name="Pangilinan J."/>
            <person name="Park H.-J."/>
            <person name="Ramirez L."/>
            <person name="Alfaro M."/>
            <person name="Sun H."/>
            <person name="Tritt A."/>
            <person name="Yoshinaga Y."/>
            <person name="Zwiers L.-H."/>
            <person name="Turgeon B."/>
            <person name="Goodwin S."/>
            <person name="Spatafora J."/>
            <person name="Crous P."/>
            <person name="Grigoriev I."/>
        </authorList>
    </citation>
    <scope>NUCLEOTIDE SEQUENCE</scope>
    <source>
        <strain evidence="8">CBS 101060</strain>
    </source>
</reference>
<feature type="transmembrane region" description="Helical" evidence="7">
    <location>
        <begin position="205"/>
        <end position="224"/>
    </location>
</feature>
<feature type="transmembrane region" description="Helical" evidence="7">
    <location>
        <begin position="58"/>
        <end position="79"/>
    </location>
</feature>
<feature type="transmembrane region" description="Helical" evidence="7">
    <location>
        <begin position="173"/>
        <end position="193"/>
    </location>
</feature>
<dbReference type="GO" id="GO:0005886">
    <property type="term" value="C:plasma membrane"/>
    <property type="evidence" value="ECO:0007669"/>
    <property type="project" value="TreeGrafter"/>
</dbReference>
<feature type="transmembrane region" description="Helical" evidence="7">
    <location>
        <begin position="521"/>
        <end position="541"/>
    </location>
</feature>
<dbReference type="PANTHER" id="PTHR19432:SF76">
    <property type="entry name" value="TRANSPORTER, PUTATIVE (EUROFUNG)-RELATED"/>
    <property type="match status" value="1"/>
</dbReference>
<evidence type="ECO:0000256" key="1">
    <source>
        <dbReference type="ARBA" id="ARBA00004141"/>
    </source>
</evidence>
<comment type="caution">
    <text evidence="8">The sequence shown here is derived from an EMBL/GenBank/DDBJ whole genome shotgun (WGS) entry which is preliminary data.</text>
</comment>
<keyword evidence="5 7" id="KW-0472">Membrane</keyword>
<evidence type="ECO:0000256" key="5">
    <source>
        <dbReference type="ARBA" id="ARBA00023136"/>
    </source>
</evidence>
<name>A0A9P4VTK5_9PEZI</name>
<keyword evidence="2" id="KW-0813">Transport</keyword>
<keyword evidence="4 7" id="KW-1133">Transmembrane helix</keyword>
<dbReference type="Gene3D" id="1.20.1250.20">
    <property type="entry name" value="MFS general substrate transporter like domains"/>
    <property type="match status" value="1"/>
</dbReference>
<protein>
    <submittedName>
        <fullName evidence="8">Sucrose transport protein SUC2</fullName>
    </submittedName>
</protein>
<evidence type="ECO:0000256" key="7">
    <source>
        <dbReference type="SAM" id="Phobius"/>
    </source>
</evidence>
<comment type="subcellular location">
    <subcellularLocation>
        <location evidence="1">Membrane</location>
        <topology evidence="1">Multi-pass membrane protein</topology>
    </subcellularLocation>
</comment>
<feature type="region of interest" description="Disordered" evidence="6">
    <location>
        <begin position="425"/>
        <end position="463"/>
    </location>
</feature>
<feature type="transmembrane region" description="Helical" evidence="7">
    <location>
        <begin position="316"/>
        <end position="334"/>
    </location>
</feature>
<accession>A0A9P4VTK5</accession>
<feature type="transmembrane region" description="Helical" evidence="7">
    <location>
        <begin position="91"/>
        <end position="110"/>
    </location>
</feature>
<organism evidence="8 9">
    <name type="scientific">Patellaria atrata CBS 101060</name>
    <dbReference type="NCBI Taxonomy" id="1346257"/>
    <lineage>
        <taxon>Eukaryota</taxon>
        <taxon>Fungi</taxon>
        <taxon>Dikarya</taxon>
        <taxon>Ascomycota</taxon>
        <taxon>Pezizomycotina</taxon>
        <taxon>Dothideomycetes</taxon>
        <taxon>Dothideomycetes incertae sedis</taxon>
        <taxon>Patellariales</taxon>
        <taxon>Patellariaceae</taxon>
        <taxon>Patellaria</taxon>
    </lineage>
</organism>